<gene>
    <name evidence="5" type="ORF">ATEG_01614</name>
</gene>
<evidence type="ECO:0000256" key="1">
    <source>
        <dbReference type="ARBA" id="ARBA00022884"/>
    </source>
</evidence>
<dbReference type="EMBL" id="CH476595">
    <property type="protein sequence ID" value="EAU38371.1"/>
    <property type="molecule type" value="Genomic_DNA"/>
</dbReference>
<dbReference type="InterPro" id="IPR012677">
    <property type="entry name" value="Nucleotide-bd_a/b_plait_sf"/>
</dbReference>
<dbReference type="PANTHER" id="PTHR48027">
    <property type="entry name" value="HETEROGENEOUS NUCLEAR RIBONUCLEOPROTEIN 87F-RELATED"/>
    <property type="match status" value="1"/>
</dbReference>
<dbReference type="AlphaFoldDB" id="Q0CXH0"/>
<evidence type="ECO:0000259" key="4">
    <source>
        <dbReference type="PROSITE" id="PS50102"/>
    </source>
</evidence>
<dbReference type="GO" id="GO:0003723">
    <property type="term" value="F:RNA binding"/>
    <property type="evidence" value="ECO:0007669"/>
    <property type="project" value="UniProtKB-UniRule"/>
</dbReference>
<evidence type="ECO:0000256" key="2">
    <source>
        <dbReference type="PROSITE-ProRule" id="PRU00176"/>
    </source>
</evidence>
<sequence>MSKLFVGYVLPSDLSLYPAYIAIGSANQSNRTNSGLAWHTTDESLRAGFEKFGTVDNAIVVKDRDTGRSRGFGFVTFTSPQEADAALNELNNQEFDGRIIRVDFASERNGPRNGGDGGFHGRGGYNASGGRPGGYGGGAYSGGKHPDFLANPFLTTY</sequence>
<organism evidence="5 6">
    <name type="scientific">Aspergillus terreus (strain NIH 2624 / FGSC A1156)</name>
    <dbReference type="NCBI Taxonomy" id="341663"/>
    <lineage>
        <taxon>Eukaryota</taxon>
        <taxon>Fungi</taxon>
        <taxon>Dikarya</taxon>
        <taxon>Ascomycota</taxon>
        <taxon>Pezizomycotina</taxon>
        <taxon>Eurotiomycetes</taxon>
        <taxon>Eurotiomycetidae</taxon>
        <taxon>Eurotiales</taxon>
        <taxon>Aspergillaceae</taxon>
        <taxon>Aspergillus</taxon>
        <taxon>Aspergillus subgen. Circumdati</taxon>
    </lineage>
</organism>
<dbReference type="Proteomes" id="UP000007963">
    <property type="component" value="Unassembled WGS sequence"/>
</dbReference>
<reference evidence="6" key="1">
    <citation type="submission" date="2005-09" db="EMBL/GenBank/DDBJ databases">
        <title>Annotation of the Aspergillus terreus NIH2624 genome.</title>
        <authorList>
            <person name="Birren B.W."/>
            <person name="Lander E.S."/>
            <person name="Galagan J.E."/>
            <person name="Nusbaum C."/>
            <person name="Devon K."/>
            <person name="Henn M."/>
            <person name="Ma L.-J."/>
            <person name="Jaffe D.B."/>
            <person name="Butler J."/>
            <person name="Alvarez P."/>
            <person name="Gnerre S."/>
            <person name="Grabherr M."/>
            <person name="Kleber M."/>
            <person name="Mauceli E.W."/>
            <person name="Brockman W."/>
            <person name="Rounsley S."/>
            <person name="Young S.K."/>
            <person name="LaButti K."/>
            <person name="Pushparaj V."/>
            <person name="DeCaprio D."/>
            <person name="Crawford M."/>
            <person name="Koehrsen M."/>
            <person name="Engels R."/>
            <person name="Montgomery P."/>
            <person name="Pearson M."/>
            <person name="Howarth C."/>
            <person name="Larson L."/>
            <person name="Luoma S."/>
            <person name="White J."/>
            <person name="Alvarado L."/>
            <person name="Kodira C.D."/>
            <person name="Zeng Q."/>
            <person name="Oleary S."/>
            <person name="Yandava C."/>
            <person name="Denning D.W."/>
            <person name="Nierman W.C."/>
            <person name="Milne T."/>
            <person name="Madden K."/>
        </authorList>
    </citation>
    <scope>NUCLEOTIDE SEQUENCE [LARGE SCALE GENOMIC DNA]</scope>
    <source>
        <strain evidence="6">NIH 2624 / FGSC A1156</strain>
    </source>
</reference>
<dbReference type="GeneID" id="4315961"/>
<dbReference type="VEuPathDB" id="FungiDB:ATEG_01614"/>
<keyword evidence="1 2" id="KW-0694">RNA-binding</keyword>
<dbReference type="SUPFAM" id="SSF54928">
    <property type="entry name" value="RNA-binding domain, RBD"/>
    <property type="match status" value="1"/>
</dbReference>
<dbReference type="OrthoDB" id="439808at2759"/>
<dbReference type="Pfam" id="PF00076">
    <property type="entry name" value="RRM_1"/>
    <property type="match status" value="1"/>
</dbReference>
<dbReference type="PROSITE" id="PS50102">
    <property type="entry name" value="RRM"/>
    <property type="match status" value="1"/>
</dbReference>
<dbReference type="OMA" id="RNNGGFH"/>
<evidence type="ECO:0000256" key="3">
    <source>
        <dbReference type="SAM" id="MobiDB-lite"/>
    </source>
</evidence>
<dbReference type="SMART" id="SM00360">
    <property type="entry name" value="RRM"/>
    <property type="match status" value="1"/>
</dbReference>
<dbReference type="InterPro" id="IPR035979">
    <property type="entry name" value="RBD_domain_sf"/>
</dbReference>
<dbReference type="eggNOG" id="KOG0118">
    <property type="taxonomic scope" value="Eukaryota"/>
</dbReference>
<dbReference type="RefSeq" id="XP_001208979.1">
    <property type="nucleotide sequence ID" value="XM_001208979.1"/>
</dbReference>
<name>Q0CXH0_ASPTN</name>
<dbReference type="STRING" id="341663.Q0CXH0"/>
<feature type="domain" description="RRM" evidence="4">
    <location>
        <begin position="19"/>
        <end position="107"/>
    </location>
</feature>
<feature type="compositionally biased region" description="Gly residues" evidence="3">
    <location>
        <begin position="112"/>
        <end position="125"/>
    </location>
</feature>
<dbReference type="InterPro" id="IPR000504">
    <property type="entry name" value="RRM_dom"/>
</dbReference>
<dbReference type="InterPro" id="IPR052462">
    <property type="entry name" value="SLIRP/GR-RBP-like"/>
</dbReference>
<evidence type="ECO:0000313" key="6">
    <source>
        <dbReference type="Proteomes" id="UP000007963"/>
    </source>
</evidence>
<dbReference type="Gene3D" id="3.30.70.330">
    <property type="match status" value="1"/>
</dbReference>
<protein>
    <recommendedName>
        <fullName evidence="4">RRM domain-containing protein</fullName>
    </recommendedName>
</protein>
<feature type="region of interest" description="Disordered" evidence="3">
    <location>
        <begin position="106"/>
        <end position="125"/>
    </location>
</feature>
<accession>Q0CXH0</accession>
<proteinExistence type="predicted"/>
<evidence type="ECO:0000313" key="5">
    <source>
        <dbReference type="EMBL" id="EAU38371.1"/>
    </source>
</evidence>
<dbReference type="HOGENOM" id="CLU_1677482_0_0_1"/>